<dbReference type="PANTHER" id="PTHR30319:SF1">
    <property type="entry name" value="TRANSCRIPTIONAL REPRESSOR PAAX"/>
    <property type="match status" value="1"/>
</dbReference>
<feature type="domain" description="Transcriptional repressor PaaX-like C-terminal" evidence="2">
    <location>
        <begin position="190"/>
        <end position="277"/>
    </location>
</feature>
<dbReference type="InterPro" id="IPR013225">
    <property type="entry name" value="PaaX_C"/>
</dbReference>
<keyword evidence="5" id="KW-1185">Reference proteome</keyword>
<dbReference type="Pfam" id="PF08223">
    <property type="entry name" value="PaaX_C"/>
    <property type="match status" value="1"/>
</dbReference>
<name>A0ABX1KB46_9MICO</name>
<dbReference type="Pfam" id="PF20803">
    <property type="entry name" value="PaaX_M"/>
    <property type="match status" value="1"/>
</dbReference>
<proteinExistence type="predicted"/>
<dbReference type="InterPro" id="IPR012906">
    <property type="entry name" value="PaaX-like_N"/>
</dbReference>
<sequence length="308" mass="34216">MTDRLLPRDQQGARSQQRLTVLLGDYWHLRPEPLPSAALVELLSLFDVTPAGARAAIQRLARRGFLVPVRDGRTTRYAVSPMSRDSVDAHVRLLFQSHVGPDWDGTWTVLSYSLPEEQRGTRNLLRELLRQARFGTLHDALWLRPGDAASVVDGIRRSLGGEVADDRLAVFVGARLSSPAEAELVGQAFGLDRVAAAYRDFIDEWSPVARQIERGTGDTDGQALQQRTSIMRDWRELRHADPMLPREVLGESFPFDEALAVCSAVYDTLGAPAEDTFRRVLERHAPELAPFASHHTFAGYGSASRPVS</sequence>
<protein>
    <submittedName>
        <fullName evidence="4">PaaX family transcriptional regulator</fullName>
    </submittedName>
</protein>
<dbReference type="EMBL" id="JABACI010000001">
    <property type="protein sequence ID" value="NLP83590.1"/>
    <property type="molecule type" value="Genomic_DNA"/>
</dbReference>
<feature type="domain" description="Transcriptional repressor PaaX-like central Cas2-like" evidence="3">
    <location>
        <begin position="102"/>
        <end position="184"/>
    </location>
</feature>
<dbReference type="InterPro" id="IPR036388">
    <property type="entry name" value="WH-like_DNA-bd_sf"/>
</dbReference>
<gene>
    <name evidence="4" type="ORF">HF576_07015</name>
</gene>
<evidence type="ECO:0000259" key="2">
    <source>
        <dbReference type="Pfam" id="PF08223"/>
    </source>
</evidence>
<dbReference type="PANTHER" id="PTHR30319">
    <property type="entry name" value="PHENYLACETIC ACID REGULATOR-RELATED TRANSCRIPTIONAL REPRESSOR"/>
    <property type="match status" value="1"/>
</dbReference>
<dbReference type="Gene3D" id="3.30.70.2650">
    <property type="match status" value="1"/>
</dbReference>
<evidence type="ECO:0000259" key="3">
    <source>
        <dbReference type="Pfam" id="PF20803"/>
    </source>
</evidence>
<dbReference type="InterPro" id="IPR011965">
    <property type="entry name" value="PaaX_trns_reg"/>
</dbReference>
<accession>A0ABX1KB46</accession>
<dbReference type="Proteomes" id="UP001429745">
    <property type="component" value="Unassembled WGS sequence"/>
</dbReference>
<evidence type="ECO:0000259" key="1">
    <source>
        <dbReference type="Pfam" id="PF07848"/>
    </source>
</evidence>
<evidence type="ECO:0000313" key="4">
    <source>
        <dbReference type="EMBL" id="NLP83590.1"/>
    </source>
</evidence>
<dbReference type="InterPro" id="IPR048846">
    <property type="entry name" value="PaaX-like_central"/>
</dbReference>
<organism evidence="4 5">
    <name type="scientific">Microbacterium salsuginis</name>
    <dbReference type="NCBI Taxonomy" id="2722803"/>
    <lineage>
        <taxon>Bacteria</taxon>
        <taxon>Bacillati</taxon>
        <taxon>Actinomycetota</taxon>
        <taxon>Actinomycetes</taxon>
        <taxon>Micrococcales</taxon>
        <taxon>Microbacteriaceae</taxon>
        <taxon>Microbacterium</taxon>
    </lineage>
</organism>
<reference evidence="4 5" key="1">
    <citation type="submission" date="2020-04" db="EMBL/GenBank/DDBJ databases">
        <title>CFH 90308 Microbacterium sp.</title>
        <authorList>
            <person name="Nie G."/>
            <person name="Ming H."/>
            <person name="Xia T."/>
        </authorList>
    </citation>
    <scope>NUCLEOTIDE SEQUENCE [LARGE SCALE GENOMIC DNA]</scope>
    <source>
        <strain evidence="4 5">CFH 90308</strain>
    </source>
</reference>
<dbReference type="Pfam" id="PF07848">
    <property type="entry name" value="PaaX"/>
    <property type="match status" value="1"/>
</dbReference>
<dbReference type="Gene3D" id="1.10.10.10">
    <property type="entry name" value="Winged helix-like DNA-binding domain superfamily/Winged helix DNA-binding domain"/>
    <property type="match status" value="1"/>
</dbReference>
<comment type="caution">
    <text evidence="4">The sequence shown here is derived from an EMBL/GenBank/DDBJ whole genome shotgun (WGS) entry which is preliminary data.</text>
</comment>
<evidence type="ECO:0000313" key="5">
    <source>
        <dbReference type="Proteomes" id="UP001429745"/>
    </source>
</evidence>
<feature type="domain" description="Transcriptional repressor PaaX-like N-terminal" evidence="1">
    <location>
        <begin position="21"/>
        <end position="80"/>
    </location>
</feature>
<dbReference type="PIRSF" id="PIRSF020623">
    <property type="entry name" value="PaaX"/>
    <property type="match status" value="1"/>
</dbReference>
<dbReference type="RefSeq" id="WP_168911983.1">
    <property type="nucleotide sequence ID" value="NZ_JABACI010000001.1"/>
</dbReference>